<feature type="transmembrane region" description="Helical" evidence="1">
    <location>
        <begin position="256"/>
        <end position="274"/>
    </location>
</feature>
<proteinExistence type="predicted"/>
<keyword evidence="1" id="KW-0472">Membrane</keyword>
<sequence length="941" mass="108640">MRNLLNPKWLFVINTLPLVVLFFLFFGQFKIIKTLLEESSIQLWKSFGLSLGVLGLMNFAYAVYLTLKKRNVSVWFGLIALLCYIPFIYLYGYNLDKIIPFSIPQWMVSGNIFLYVGTFLMPTLAYSLFVLVSHFTPENKEHKAWINFLIAIGIPIAGYLFTQIILPLWQPFDRDFNVHAMVILVIAATLVFLFFLIRGVFILATKKAEVWQKYQLAWKIPIAIVLPLIGLSVNNGHLFNNFGPSDSGIFGDFNNAWFYVLAVINGIMVCLPNLENKLYRLIVFIGRSITFVYTLYFFLVFLPFLPLSVIAIIAIGTGFLMLTPLLLFVIHINELSKDFTFLRTLFSKKLIIAISLLGFLIIPAFITATYLKDKSVLNETLSYLYSPDYSKQYDIDKVSLQKTLNVIKSHKDHRDSRGGIFGNGIPYLSSYFNWLVMDNLTLSDSKINTIEKIFFGNISFELRPENIQNDNVQISNISTNSTYDKSQKAWKSWVDLEITNKSGNNWFSEYATTINLPEGCWISDYYLYVGDVKEPGILAEKKSAMWIFSQIRNENRDPGILYYLTGNKVAFRVFPFAKDEVRKTGIEFLHKEPITLNIDNNIIELGNIEETIYEKIETESIAYVSVQQKQKLNSVKRKPYFHFLVDASKNQSRNSTDFIKRIEQVIEANQPLSENAKISFVNSYVTTTTLDKDWKGEYKNQTFEGGYYLDRAIRTTLFNAYQDKSKTYPVIVVVTDSIQNAVLDKDFADLKFTFPENDLFFNLDKKGNLIEHSLTENPIKELPEILRECMFCETVLEYKLTDNSVAYLANNNQPSIILRKDIFEISETEIKEKNWQSALTMQGQWTSQILHPEISDKEWLNMVKYSFISKVMTPVTSYLVVENEAQKAMLKKKQEQALSGNKSLDLGEDTQRMSEPSLILLTILLGLVIWYREKRKRQWTE</sequence>
<name>A0A1M6NJV8_9FLAO</name>
<dbReference type="InterPro" id="IPR027550">
    <property type="entry name" value="MSEP-CTERM"/>
</dbReference>
<dbReference type="EMBL" id="FQYV01000035">
    <property type="protein sequence ID" value="SHJ96025.1"/>
    <property type="molecule type" value="Genomic_DNA"/>
</dbReference>
<dbReference type="AlphaFoldDB" id="A0A1M6NJV8"/>
<feature type="transmembrane region" description="Helical" evidence="1">
    <location>
        <begin position="350"/>
        <end position="371"/>
    </location>
</feature>
<feature type="transmembrane region" description="Helical" evidence="1">
    <location>
        <begin position="216"/>
        <end position="236"/>
    </location>
</feature>
<evidence type="ECO:0000313" key="4">
    <source>
        <dbReference type="Proteomes" id="UP000184172"/>
    </source>
</evidence>
<evidence type="ECO:0000256" key="1">
    <source>
        <dbReference type="SAM" id="Phobius"/>
    </source>
</evidence>
<keyword evidence="1" id="KW-1133">Transmembrane helix</keyword>
<reference evidence="4" key="1">
    <citation type="submission" date="2016-11" db="EMBL/GenBank/DDBJ databases">
        <authorList>
            <person name="Varghese N."/>
            <person name="Submissions S."/>
        </authorList>
    </citation>
    <scope>NUCLEOTIDE SEQUENCE [LARGE SCALE GENOMIC DNA]</scope>
    <source>
        <strain evidence="4">DSM 26349</strain>
    </source>
</reference>
<dbReference type="PROSITE" id="PS51468">
    <property type="entry name" value="VIT"/>
    <property type="match status" value="1"/>
</dbReference>
<dbReference type="Proteomes" id="UP000184172">
    <property type="component" value="Unassembled WGS sequence"/>
</dbReference>
<feature type="domain" description="VIT" evidence="2">
    <location>
        <begin position="460"/>
        <end position="590"/>
    </location>
</feature>
<evidence type="ECO:0000259" key="2">
    <source>
        <dbReference type="PROSITE" id="PS51468"/>
    </source>
</evidence>
<gene>
    <name evidence="3" type="ORF">SAMN04487908_1355</name>
</gene>
<feature type="transmembrane region" description="Helical" evidence="1">
    <location>
        <begin position="112"/>
        <end position="132"/>
    </location>
</feature>
<dbReference type="NCBIfam" id="TIGR04286">
    <property type="entry name" value="MSEP-CTERM"/>
    <property type="match status" value="1"/>
</dbReference>
<organism evidence="3 4">
    <name type="scientific">Aequorivita viscosa</name>
    <dbReference type="NCBI Taxonomy" id="797419"/>
    <lineage>
        <taxon>Bacteria</taxon>
        <taxon>Pseudomonadati</taxon>
        <taxon>Bacteroidota</taxon>
        <taxon>Flavobacteriia</taxon>
        <taxon>Flavobacteriales</taxon>
        <taxon>Flavobacteriaceae</taxon>
        <taxon>Aequorivita</taxon>
    </lineage>
</organism>
<feature type="transmembrane region" description="Helical" evidence="1">
    <location>
        <begin position="9"/>
        <end position="27"/>
    </location>
</feature>
<feature type="transmembrane region" description="Helical" evidence="1">
    <location>
        <begin position="281"/>
        <end position="301"/>
    </location>
</feature>
<keyword evidence="4" id="KW-1185">Reference proteome</keyword>
<feature type="transmembrane region" description="Helical" evidence="1">
    <location>
        <begin position="74"/>
        <end position="92"/>
    </location>
</feature>
<dbReference type="InterPro" id="IPR013694">
    <property type="entry name" value="VIT"/>
</dbReference>
<dbReference type="OrthoDB" id="1801976at2"/>
<dbReference type="STRING" id="797419.SAMN05216556_1335"/>
<feature type="transmembrane region" description="Helical" evidence="1">
    <location>
        <begin position="47"/>
        <end position="67"/>
    </location>
</feature>
<feature type="transmembrane region" description="Helical" evidence="1">
    <location>
        <begin position="307"/>
        <end position="330"/>
    </location>
</feature>
<accession>A0A1M6NJV8</accession>
<keyword evidence="1" id="KW-0812">Transmembrane</keyword>
<feature type="transmembrane region" description="Helical" evidence="1">
    <location>
        <begin position="178"/>
        <end position="204"/>
    </location>
</feature>
<evidence type="ECO:0000313" key="3">
    <source>
        <dbReference type="EMBL" id="SHJ96025.1"/>
    </source>
</evidence>
<dbReference type="RefSeq" id="WP_073221719.1">
    <property type="nucleotide sequence ID" value="NZ_FNNS01000033.1"/>
</dbReference>
<feature type="transmembrane region" description="Helical" evidence="1">
    <location>
        <begin position="144"/>
        <end position="166"/>
    </location>
</feature>
<protein>
    <submittedName>
        <fullName evidence="3">MSEP-CTERM protein</fullName>
    </submittedName>
</protein>